<name>A0AAV7LVM6_PLEWA</name>
<comment type="caution">
    <text evidence="2">The sequence shown here is derived from an EMBL/GenBank/DDBJ whole genome shotgun (WGS) entry which is preliminary data.</text>
</comment>
<accession>A0AAV7LVM6</accession>
<sequence>MEPGSRSQPNTDTCTLYPKVRIFCIRCLKMALAGLEWIRAEMPVTERSLRNRAIAPSIAPFTSTMRTTEVKRRPRTAHQCPPEATYDLGRSLEEG</sequence>
<proteinExistence type="predicted"/>
<evidence type="ECO:0000313" key="2">
    <source>
        <dbReference type="EMBL" id="KAJ1094989.1"/>
    </source>
</evidence>
<gene>
    <name evidence="2" type="ORF">NDU88_000161</name>
</gene>
<dbReference type="AlphaFoldDB" id="A0AAV7LVM6"/>
<organism evidence="2 3">
    <name type="scientific">Pleurodeles waltl</name>
    <name type="common">Iberian ribbed newt</name>
    <dbReference type="NCBI Taxonomy" id="8319"/>
    <lineage>
        <taxon>Eukaryota</taxon>
        <taxon>Metazoa</taxon>
        <taxon>Chordata</taxon>
        <taxon>Craniata</taxon>
        <taxon>Vertebrata</taxon>
        <taxon>Euteleostomi</taxon>
        <taxon>Amphibia</taxon>
        <taxon>Batrachia</taxon>
        <taxon>Caudata</taxon>
        <taxon>Salamandroidea</taxon>
        <taxon>Salamandridae</taxon>
        <taxon>Pleurodelinae</taxon>
        <taxon>Pleurodeles</taxon>
    </lineage>
</organism>
<evidence type="ECO:0000313" key="3">
    <source>
        <dbReference type="Proteomes" id="UP001066276"/>
    </source>
</evidence>
<protein>
    <submittedName>
        <fullName evidence="2">Uncharacterized protein</fullName>
    </submittedName>
</protein>
<feature type="region of interest" description="Disordered" evidence="1">
    <location>
        <begin position="67"/>
        <end position="95"/>
    </location>
</feature>
<dbReference type="EMBL" id="JANPWB010000014">
    <property type="protein sequence ID" value="KAJ1094989.1"/>
    <property type="molecule type" value="Genomic_DNA"/>
</dbReference>
<keyword evidence="3" id="KW-1185">Reference proteome</keyword>
<reference evidence="2" key="1">
    <citation type="journal article" date="2022" name="bioRxiv">
        <title>Sequencing and chromosome-scale assembly of the giantPleurodeles waltlgenome.</title>
        <authorList>
            <person name="Brown T."/>
            <person name="Elewa A."/>
            <person name="Iarovenko S."/>
            <person name="Subramanian E."/>
            <person name="Araus A.J."/>
            <person name="Petzold A."/>
            <person name="Susuki M."/>
            <person name="Suzuki K.-i.T."/>
            <person name="Hayashi T."/>
            <person name="Toyoda A."/>
            <person name="Oliveira C."/>
            <person name="Osipova E."/>
            <person name="Leigh N.D."/>
            <person name="Simon A."/>
            <person name="Yun M.H."/>
        </authorList>
    </citation>
    <scope>NUCLEOTIDE SEQUENCE</scope>
    <source>
        <strain evidence="2">20211129_DDA</strain>
        <tissue evidence="2">Liver</tissue>
    </source>
</reference>
<evidence type="ECO:0000256" key="1">
    <source>
        <dbReference type="SAM" id="MobiDB-lite"/>
    </source>
</evidence>
<dbReference type="Proteomes" id="UP001066276">
    <property type="component" value="Chromosome 10"/>
</dbReference>